<proteinExistence type="predicted"/>
<dbReference type="EMBL" id="CP005986">
    <property type="protein sequence ID" value="AIA55171.1"/>
    <property type="molecule type" value="Genomic_DNA"/>
</dbReference>
<evidence type="ECO:0000313" key="2">
    <source>
        <dbReference type="Proteomes" id="UP000005522"/>
    </source>
</evidence>
<dbReference type="HOGENOM" id="CLU_217441_0_0_6"/>
<accession>A0A059ZYV5</accession>
<dbReference type="GeneID" id="92933272"/>
<dbReference type="AlphaFoldDB" id="A0A059ZYV5"/>
<dbReference type="Proteomes" id="UP000005522">
    <property type="component" value="Chromosome"/>
</dbReference>
<organism evidence="1 2">
    <name type="scientific">Acidithiobacillus caldus (strain ATCC 51756 / DSM 8584 / KU)</name>
    <dbReference type="NCBI Taxonomy" id="637389"/>
    <lineage>
        <taxon>Bacteria</taxon>
        <taxon>Pseudomonadati</taxon>
        <taxon>Pseudomonadota</taxon>
        <taxon>Acidithiobacillia</taxon>
        <taxon>Acidithiobacillales</taxon>
        <taxon>Acidithiobacillaceae</taxon>
        <taxon>Acidithiobacillus</taxon>
    </lineage>
</organism>
<dbReference type="RefSeq" id="WP_004872048.1">
    <property type="nucleotide sequence ID" value="NZ_CP005986.1"/>
</dbReference>
<protein>
    <submittedName>
        <fullName evidence="1">Uncharacterized protein</fullName>
    </submittedName>
</protein>
<reference evidence="1 2" key="1">
    <citation type="journal article" date="2009" name="J. Bacteriol.">
        <title>Draft genome sequence of the extremely acidophilic bacterium Acidithiobacillus caldus ATCC 51756 reveals metabolic versatility in the genus Acidithiobacillus.</title>
        <authorList>
            <person name="Valdes J."/>
            <person name="Quatrini R."/>
            <person name="Hallberg K."/>
            <person name="Dopson M."/>
            <person name="Valenzuela P.D."/>
            <person name="Holmes D.S."/>
        </authorList>
    </citation>
    <scope>NUCLEOTIDE SEQUENCE [LARGE SCALE GENOMIC DNA]</scope>
    <source>
        <strain evidence="2">ATCC 51756 / DSM 8584 / KU</strain>
    </source>
</reference>
<sequence length="45" mass="4698">MPASVFAELGYCVLSRLEKMAVDPDPEPEPMAVAVAAGVPVVNIL</sequence>
<evidence type="ECO:0000313" key="1">
    <source>
        <dbReference type="EMBL" id="AIA55171.1"/>
    </source>
</evidence>
<gene>
    <name evidence="1" type="ORF">Acaty_c1303</name>
</gene>
<name>A0A059ZYV5_ACICK</name>
<dbReference type="KEGG" id="acz:Acaty_c1303"/>